<evidence type="ECO:0000256" key="4">
    <source>
        <dbReference type="ARBA" id="ARBA00022475"/>
    </source>
</evidence>
<feature type="transmembrane region" description="Helical" evidence="8">
    <location>
        <begin position="314"/>
        <end position="333"/>
    </location>
</feature>
<dbReference type="InterPro" id="IPR037294">
    <property type="entry name" value="ABC_BtuC-like"/>
</dbReference>
<proteinExistence type="inferred from homology"/>
<feature type="transmembrane region" description="Helical" evidence="8">
    <location>
        <begin position="99"/>
        <end position="119"/>
    </location>
</feature>
<evidence type="ECO:0000256" key="8">
    <source>
        <dbReference type="SAM" id="Phobius"/>
    </source>
</evidence>
<feature type="transmembrane region" description="Helical" evidence="8">
    <location>
        <begin position="21"/>
        <end position="47"/>
    </location>
</feature>
<organism evidence="9 10">
    <name type="scientific">Sphingomonas colocasiae</name>
    <dbReference type="NCBI Taxonomy" id="1848973"/>
    <lineage>
        <taxon>Bacteria</taxon>
        <taxon>Pseudomonadati</taxon>
        <taxon>Pseudomonadota</taxon>
        <taxon>Alphaproteobacteria</taxon>
        <taxon>Sphingomonadales</taxon>
        <taxon>Sphingomonadaceae</taxon>
        <taxon>Sphingomonas</taxon>
    </lineage>
</organism>
<keyword evidence="6 8" id="KW-1133">Transmembrane helix</keyword>
<dbReference type="PANTHER" id="PTHR30472:SF25">
    <property type="entry name" value="ABC TRANSPORTER PERMEASE PROTEIN MJ0876-RELATED"/>
    <property type="match status" value="1"/>
</dbReference>
<sequence length="342" mass="34741">MPGITPTQPSPIKGEGKVNRNLGITLSLALGCILMFGLSLMAGKVWVPFSAWFGDDTGWWIILELRLPRAILAAAIGAALGLSGAVLQGYLRNPLADPTLVGVASTAALGAVGAIFLGFAMSPFVIFGSAMTGAASAVLLLAMLVGRSGSAIAFILAGMVLSSLSGSLTAFLISIAPNPFATSEIISWLMGALTDRSFDDVALALPLILAGMALLGFSAPALDLLSLGEDAARSLGLSTGRLQAIIVAGLGLAVGACVAVSGVVGFVGLIVPHLLRPLVGQKPSALLFPSALGGAVLLLAADSLVRLSPGAGEIRLGIAMALIGTPFFFALLVNMRRRSSWL</sequence>
<comment type="similarity">
    <text evidence="2">Belongs to the binding-protein-dependent transport system permease family. FecCD subfamily.</text>
</comment>
<evidence type="ECO:0000256" key="6">
    <source>
        <dbReference type="ARBA" id="ARBA00022989"/>
    </source>
</evidence>
<protein>
    <submittedName>
        <fullName evidence="9">Iron ABC transporter permease</fullName>
    </submittedName>
</protein>
<comment type="caution">
    <text evidence="9">The sequence shown here is derived from an EMBL/GenBank/DDBJ whole genome shotgun (WGS) entry which is preliminary data.</text>
</comment>
<reference evidence="9 10" key="1">
    <citation type="submission" date="2021-08" db="EMBL/GenBank/DDBJ databases">
        <authorList>
            <person name="Tuo L."/>
        </authorList>
    </citation>
    <scope>NUCLEOTIDE SEQUENCE [LARGE SCALE GENOMIC DNA]</scope>
    <source>
        <strain evidence="9 10">JCM 31229</strain>
    </source>
</reference>
<evidence type="ECO:0000313" key="10">
    <source>
        <dbReference type="Proteomes" id="UP000706039"/>
    </source>
</evidence>
<feature type="transmembrane region" description="Helical" evidence="8">
    <location>
        <begin position="67"/>
        <end position="87"/>
    </location>
</feature>
<dbReference type="Pfam" id="PF01032">
    <property type="entry name" value="FecCD"/>
    <property type="match status" value="1"/>
</dbReference>
<keyword evidence="4" id="KW-1003">Cell membrane</keyword>
<keyword evidence="10" id="KW-1185">Reference proteome</keyword>
<feature type="transmembrane region" description="Helical" evidence="8">
    <location>
        <begin position="242"/>
        <end position="275"/>
    </location>
</feature>
<dbReference type="InterPro" id="IPR000522">
    <property type="entry name" value="ABC_transptr_permease_BtuC"/>
</dbReference>
<feature type="transmembrane region" description="Helical" evidence="8">
    <location>
        <begin position="152"/>
        <end position="173"/>
    </location>
</feature>
<name>A0ABS7PHK4_9SPHN</name>
<evidence type="ECO:0000256" key="2">
    <source>
        <dbReference type="ARBA" id="ARBA00007935"/>
    </source>
</evidence>
<dbReference type="SUPFAM" id="SSF81345">
    <property type="entry name" value="ABC transporter involved in vitamin B12 uptake, BtuC"/>
    <property type="match status" value="1"/>
</dbReference>
<accession>A0ABS7PHK4</accession>
<comment type="subcellular location">
    <subcellularLocation>
        <location evidence="1">Cell membrane</location>
        <topology evidence="1">Multi-pass membrane protein</topology>
    </subcellularLocation>
</comment>
<keyword evidence="5 8" id="KW-0812">Transmembrane</keyword>
<evidence type="ECO:0000313" key="9">
    <source>
        <dbReference type="EMBL" id="MBY8820786.1"/>
    </source>
</evidence>
<dbReference type="PANTHER" id="PTHR30472">
    <property type="entry name" value="FERRIC ENTEROBACTIN TRANSPORT SYSTEM PERMEASE PROTEIN"/>
    <property type="match status" value="1"/>
</dbReference>
<dbReference type="Proteomes" id="UP000706039">
    <property type="component" value="Unassembled WGS sequence"/>
</dbReference>
<dbReference type="EMBL" id="JAINVV010000001">
    <property type="protein sequence ID" value="MBY8820786.1"/>
    <property type="molecule type" value="Genomic_DNA"/>
</dbReference>
<feature type="transmembrane region" description="Helical" evidence="8">
    <location>
        <begin position="125"/>
        <end position="145"/>
    </location>
</feature>
<evidence type="ECO:0000256" key="1">
    <source>
        <dbReference type="ARBA" id="ARBA00004651"/>
    </source>
</evidence>
<dbReference type="Gene3D" id="1.10.3470.10">
    <property type="entry name" value="ABC transporter involved in vitamin B12 uptake, BtuC"/>
    <property type="match status" value="1"/>
</dbReference>
<dbReference type="CDD" id="cd06550">
    <property type="entry name" value="TM_ABC_iron-siderophores_like"/>
    <property type="match status" value="1"/>
</dbReference>
<keyword evidence="7 8" id="KW-0472">Membrane</keyword>
<evidence type="ECO:0000256" key="5">
    <source>
        <dbReference type="ARBA" id="ARBA00022692"/>
    </source>
</evidence>
<feature type="transmembrane region" description="Helical" evidence="8">
    <location>
        <begin position="287"/>
        <end position="308"/>
    </location>
</feature>
<feature type="transmembrane region" description="Helical" evidence="8">
    <location>
        <begin position="201"/>
        <end position="222"/>
    </location>
</feature>
<evidence type="ECO:0000256" key="7">
    <source>
        <dbReference type="ARBA" id="ARBA00023136"/>
    </source>
</evidence>
<keyword evidence="3" id="KW-0813">Transport</keyword>
<evidence type="ECO:0000256" key="3">
    <source>
        <dbReference type="ARBA" id="ARBA00022448"/>
    </source>
</evidence>
<gene>
    <name evidence="9" type="ORF">K7G82_00690</name>
</gene>